<gene>
    <name evidence="2" type="ORF">Pcatena_01140</name>
</gene>
<evidence type="ECO:0000256" key="1">
    <source>
        <dbReference type="SAM" id="MobiDB-lite"/>
    </source>
</evidence>
<reference evidence="3" key="1">
    <citation type="submission" date="2018-11" db="EMBL/GenBank/DDBJ databases">
        <title>Comparative genomics of Parolsenella catena and Libanicoccus massiliensis: Reclassification of Libanicoccus massiliensis as Parolsenella massiliensis comb. nov.</title>
        <authorList>
            <person name="Sakamoto M."/>
            <person name="Ikeyama N."/>
            <person name="Murakami T."/>
            <person name="Mori H."/>
            <person name="Yuki M."/>
            <person name="Ohkuma M."/>
        </authorList>
    </citation>
    <scope>NUCLEOTIDE SEQUENCE [LARGE SCALE GENOMIC DNA]</scope>
    <source>
        <strain evidence="3">JCM 31932</strain>
    </source>
</reference>
<feature type="region of interest" description="Disordered" evidence="1">
    <location>
        <begin position="390"/>
        <end position="412"/>
    </location>
</feature>
<evidence type="ECO:0000313" key="2">
    <source>
        <dbReference type="EMBL" id="BBH49527.1"/>
    </source>
</evidence>
<evidence type="ECO:0000313" key="3">
    <source>
        <dbReference type="Proteomes" id="UP000273154"/>
    </source>
</evidence>
<dbReference type="Pfam" id="PF13641">
    <property type="entry name" value="Glyco_tranf_2_3"/>
    <property type="match status" value="1"/>
</dbReference>
<dbReference type="AlphaFoldDB" id="A0A3G9JVR4"/>
<dbReference type="Gene3D" id="3.90.550.10">
    <property type="entry name" value="Spore Coat Polysaccharide Biosynthesis Protein SpsA, Chain A"/>
    <property type="match status" value="1"/>
</dbReference>
<dbReference type="GeneID" id="88848256"/>
<dbReference type="OrthoDB" id="1757142at2"/>
<protein>
    <recommendedName>
        <fullName evidence="4">Glycosyltransferase 2-like domain-containing protein</fullName>
    </recommendedName>
</protein>
<dbReference type="Proteomes" id="UP000273154">
    <property type="component" value="Chromosome"/>
</dbReference>
<organism evidence="2 3">
    <name type="scientific">Parolsenella catena</name>
    <dbReference type="NCBI Taxonomy" id="2003188"/>
    <lineage>
        <taxon>Bacteria</taxon>
        <taxon>Bacillati</taxon>
        <taxon>Actinomycetota</taxon>
        <taxon>Coriobacteriia</taxon>
        <taxon>Coriobacteriales</taxon>
        <taxon>Atopobiaceae</taxon>
        <taxon>Parolsenella</taxon>
    </lineage>
</organism>
<name>A0A3G9JVR4_9ACTN</name>
<dbReference type="SUPFAM" id="SSF53448">
    <property type="entry name" value="Nucleotide-diphospho-sugar transferases"/>
    <property type="match status" value="1"/>
</dbReference>
<proteinExistence type="predicted"/>
<keyword evidence="3" id="KW-1185">Reference proteome</keyword>
<dbReference type="InterPro" id="IPR029044">
    <property type="entry name" value="Nucleotide-diphossugar_trans"/>
</dbReference>
<dbReference type="EMBL" id="AP019367">
    <property type="protein sequence ID" value="BBH49527.1"/>
    <property type="molecule type" value="Genomic_DNA"/>
</dbReference>
<sequence>MNPAIVIPTYWANDPSQPGVYDHATAVDEPLPELARCLDSLDDVCGVIRVIVLLVAPPEAEASARARIQAIVREHADLNPLVIGSGEARLIAGRIETLCPGFSGEFASLRGYGSIRNMGLVACAMLGHDVAVFMDDDEVTLSPDFLVDAVYGLGRLTRQDLKILAKTGHFVDENGSHLADVSRPKFWEHWWSKRREFNEWMSGALEGSRIKRSNYVCGGCMTVHAAAFSRVPFDPWITRGEDLDYLMNLRMAGFEMWFDRQWYVRHLPPTTPDAPNRFLQDVYRWIYERAKLDFCARRPSLRRVTADSLMPYPGKWLTAELDERISRTALARAIAGPERAAYLRTWRRGRADAYAYAAANAENYARLLSFWPSVVDEIWDDERLASAVLEMSSGRDEGPDPTSPATEKGVGA</sequence>
<evidence type="ECO:0008006" key="4">
    <source>
        <dbReference type="Google" id="ProtNLM"/>
    </source>
</evidence>
<dbReference type="RefSeq" id="WP_126420695.1">
    <property type="nucleotide sequence ID" value="NZ_AP019367.1"/>
</dbReference>
<dbReference type="KEGG" id="pcat:Pcatena_01140"/>
<accession>A0A3G9JVR4</accession>